<organism evidence="5 6">
    <name type="scientific">Gonapodya prolifera (strain JEL478)</name>
    <name type="common">Monoblepharis prolifera</name>
    <dbReference type="NCBI Taxonomy" id="1344416"/>
    <lineage>
        <taxon>Eukaryota</taxon>
        <taxon>Fungi</taxon>
        <taxon>Fungi incertae sedis</taxon>
        <taxon>Chytridiomycota</taxon>
        <taxon>Chytridiomycota incertae sedis</taxon>
        <taxon>Monoblepharidomycetes</taxon>
        <taxon>Monoblepharidales</taxon>
        <taxon>Gonapodyaceae</taxon>
        <taxon>Gonapodya</taxon>
    </lineage>
</organism>
<dbReference type="GO" id="GO:1903833">
    <property type="term" value="P:positive regulation of cellular response to amino acid starvation"/>
    <property type="evidence" value="ECO:0007669"/>
    <property type="project" value="EnsemblFungi"/>
</dbReference>
<dbReference type="SUPFAM" id="SSF100950">
    <property type="entry name" value="NagB/RpiA/CoA transferase-like"/>
    <property type="match status" value="1"/>
</dbReference>
<evidence type="ECO:0000313" key="6">
    <source>
        <dbReference type="Proteomes" id="UP000070544"/>
    </source>
</evidence>
<reference evidence="5 6" key="1">
    <citation type="journal article" date="2015" name="Genome Biol. Evol.">
        <title>Phylogenomic analyses indicate that early fungi evolved digesting cell walls of algal ancestors of land plants.</title>
        <authorList>
            <person name="Chang Y."/>
            <person name="Wang S."/>
            <person name="Sekimoto S."/>
            <person name="Aerts A.L."/>
            <person name="Choi C."/>
            <person name="Clum A."/>
            <person name="LaButti K.M."/>
            <person name="Lindquist E.A."/>
            <person name="Yee Ngan C."/>
            <person name="Ohm R.A."/>
            <person name="Salamov A.A."/>
            <person name="Grigoriev I.V."/>
            <person name="Spatafora J.W."/>
            <person name="Berbee M.L."/>
        </authorList>
    </citation>
    <scope>NUCLEOTIDE SEQUENCE [LARGE SCALE GENOMIC DNA]</scope>
    <source>
        <strain evidence="5 6">JEL478</strain>
    </source>
</reference>
<dbReference type="GO" id="GO:1900036">
    <property type="term" value="P:positive regulation of cellular response to heat"/>
    <property type="evidence" value="ECO:0007669"/>
    <property type="project" value="EnsemblFungi"/>
</dbReference>
<evidence type="ECO:0000313" key="5">
    <source>
        <dbReference type="EMBL" id="KXS15152.1"/>
    </source>
</evidence>
<dbReference type="OMA" id="GDWESCK"/>
<dbReference type="GO" id="GO:0003743">
    <property type="term" value="F:translation initiation factor activity"/>
    <property type="evidence" value="ECO:0007669"/>
    <property type="project" value="UniProtKB-KW"/>
</dbReference>
<evidence type="ECO:0000256" key="4">
    <source>
        <dbReference type="RuleBase" id="RU003814"/>
    </source>
</evidence>
<dbReference type="Gene3D" id="3.40.50.10470">
    <property type="entry name" value="Translation initiation factor eif-2b, domain 2"/>
    <property type="match status" value="1"/>
</dbReference>
<sequence length="172" mass="19041">MCLLVHSYSRVVMGLLRHCAKSNVRFRVFVTESRPTDKGRKVVEELKEYNILAQLILDSAVGYIIDKVDLVLTGAEGVVENGGVVNSIGTLQGRIAVVAKAAMKPYYAAIFVRISPIGQYDLPHPSPKSETDEEWRHPLVDYTPPIYISGLVTDLGILTPSAVSAELLRLWY</sequence>
<dbReference type="Pfam" id="PF01008">
    <property type="entry name" value="IF-2B"/>
    <property type="match status" value="1"/>
</dbReference>
<dbReference type="GO" id="GO:0005851">
    <property type="term" value="C:eukaryotic translation initiation factor 2B complex"/>
    <property type="evidence" value="ECO:0007669"/>
    <property type="project" value="EnsemblFungi"/>
</dbReference>
<dbReference type="PANTHER" id="PTHR45860">
    <property type="entry name" value="TRANSLATION INITIATION FACTOR EIF-2B SUBUNIT ALPHA"/>
    <property type="match status" value="1"/>
</dbReference>
<comment type="similarity">
    <text evidence="1 4">Belongs to the eIF-2B alpha/beta/delta subunits family.</text>
</comment>
<dbReference type="AlphaFoldDB" id="A0A139AEB2"/>
<keyword evidence="5" id="KW-0808">Transferase</keyword>
<dbReference type="GO" id="GO:1904262">
    <property type="term" value="P:negative regulation of TORC1 signaling"/>
    <property type="evidence" value="ECO:0007669"/>
    <property type="project" value="EnsemblFungi"/>
</dbReference>
<name>A0A139AEB2_GONPJ</name>
<keyword evidence="3" id="KW-0648">Protein biosynthesis</keyword>
<gene>
    <name evidence="5" type="ORF">M427DRAFT_57026</name>
</gene>
<dbReference type="Proteomes" id="UP000070544">
    <property type="component" value="Unassembled WGS sequence"/>
</dbReference>
<dbReference type="GO" id="GO:0005085">
    <property type="term" value="F:guanyl-nucleotide exchange factor activity"/>
    <property type="evidence" value="ECO:0007669"/>
    <property type="project" value="EnsemblFungi"/>
</dbReference>
<dbReference type="InterPro" id="IPR037171">
    <property type="entry name" value="NagB/RpiA_transferase-like"/>
</dbReference>
<dbReference type="InterPro" id="IPR000649">
    <property type="entry name" value="IF-2B-related"/>
</dbReference>
<evidence type="ECO:0000256" key="1">
    <source>
        <dbReference type="ARBA" id="ARBA00007251"/>
    </source>
</evidence>
<dbReference type="PANTHER" id="PTHR45860:SF1">
    <property type="entry name" value="TRANSLATION INITIATION FACTOR EIF-2B SUBUNIT ALPHA"/>
    <property type="match status" value="1"/>
</dbReference>
<dbReference type="GO" id="GO:0045948">
    <property type="term" value="P:positive regulation of translational initiation"/>
    <property type="evidence" value="ECO:0007669"/>
    <property type="project" value="EnsemblFungi"/>
</dbReference>
<evidence type="ECO:0000256" key="2">
    <source>
        <dbReference type="ARBA" id="ARBA00022540"/>
    </source>
</evidence>
<keyword evidence="2" id="KW-0396">Initiation factor</keyword>
<dbReference type="InterPro" id="IPR051501">
    <property type="entry name" value="eIF2B_alpha/beta/delta"/>
</dbReference>
<evidence type="ECO:0000256" key="3">
    <source>
        <dbReference type="ARBA" id="ARBA00022917"/>
    </source>
</evidence>
<accession>A0A139AEB2</accession>
<proteinExistence type="inferred from homology"/>
<dbReference type="InterPro" id="IPR042529">
    <property type="entry name" value="IF_2B-like_C"/>
</dbReference>
<dbReference type="GO" id="GO:0016740">
    <property type="term" value="F:transferase activity"/>
    <property type="evidence" value="ECO:0007669"/>
    <property type="project" value="UniProtKB-KW"/>
</dbReference>
<keyword evidence="6" id="KW-1185">Reference proteome</keyword>
<dbReference type="GO" id="GO:0002183">
    <property type="term" value="P:cytoplasmic translational initiation"/>
    <property type="evidence" value="ECO:0007669"/>
    <property type="project" value="EnsemblFungi"/>
</dbReference>
<dbReference type="STRING" id="1344416.A0A139AEB2"/>
<protein>
    <submittedName>
        <fullName evidence="5">Nagb/rpia/CoA transferase-like protein</fullName>
    </submittedName>
</protein>
<dbReference type="EMBL" id="KQ965764">
    <property type="protein sequence ID" value="KXS15152.1"/>
    <property type="molecule type" value="Genomic_DNA"/>
</dbReference>
<dbReference type="OrthoDB" id="10249309at2759"/>